<dbReference type="PROSITE" id="PS50879">
    <property type="entry name" value="RNASE_H_1"/>
    <property type="match status" value="1"/>
</dbReference>
<evidence type="ECO:0000259" key="6">
    <source>
        <dbReference type="PROSITE" id="PS50879"/>
    </source>
</evidence>
<dbReference type="AlphaFoldDB" id="A0A8T2GSV4"/>
<proteinExistence type="predicted"/>
<dbReference type="PROSITE" id="PS51032">
    <property type="entry name" value="AP2_ERF"/>
    <property type="match status" value="1"/>
</dbReference>
<dbReference type="Proteomes" id="UP000694240">
    <property type="component" value="Chromosome 1"/>
</dbReference>
<keyword evidence="3 8" id="KW-0238">DNA-binding</keyword>
<keyword evidence="5" id="KW-0539">Nucleus</keyword>
<keyword evidence="4" id="KW-0804">Transcription</keyword>
<feature type="domain" description="AP2/ERF" evidence="7">
    <location>
        <begin position="29"/>
        <end position="86"/>
    </location>
</feature>
<evidence type="ECO:0000256" key="5">
    <source>
        <dbReference type="ARBA" id="ARBA00023242"/>
    </source>
</evidence>
<dbReference type="Pfam" id="PF13456">
    <property type="entry name" value="RVT_3"/>
    <property type="match status" value="1"/>
</dbReference>
<dbReference type="InterPro" id="IPR045277">
    <property type="entry name" value="DRE1A-I"/>
</dbReference>
<accession>A0A8T2GSV4</accession>
<dbReference type="GO" id="GO:0005634">
    <property type="term" value="C:nucleus"/>
    <property type="evidence" value="ECO:0007669"/>
    <property type="project" value="UniProtKB-SubCell"/>
</dbReference>
<dbReference type="CDD" id="cd06222">
    <property type="entry name" value="RNase_H_like"/>
    <property type="match status" value="1"/>
</dbReference>
<dbReference type="GO" id="GO:0004523">
    <property type="term" value="F:RNA-DNA hybrid ribonuclease activity"/>
    <property type="evidence" value="ECO:0007669"/>
    <property type="project" value="InterPro"/>
</dbReference>
<sequence length="601" mass="68423">MENDDITVAEMKPKKRAGRRIFKETRHPIYRGVRRRDGDKWVCEVREPIHQRRVWLGTYPTADMAARAHDVAVLALRGRSACLNFSDSAWRLPVPASTDPDTIRRTAAEAAEMFRPPEFSTGITVLPSASEFDTSDEGVAGMMMRLAEEPLMSPPRSYIDMNTSMYVDEEMCYEDLSLWNGQGVVPANLETESVRSLWKDDSGWDISRISPYVSESRCLELRAVVLNHVTGARDRISWNESQNGQFSVSSAYNMLSWDDSPRPNMEKFFNRIWRVKVPERVRAFFWLVGNQGIMTDAERYRRHIGESEICQICKGGVESILHILRDCPAMSGIWTRIVPQRKQRAFFDKTLFEWVFDNLQEETPFQESSWSTVFAMAVWWGWKWRCGNIFGEKRKCRDRVQFIKDVAKEVFVANARTTVLNGVPTRVERQIGWVAPSTDWYKVNTDGASRGNPGLATAGGVIRDGAGNWCGGFALNIGRCSAPLAELWGVYYGLYLAWTKALTRVELEVDSELVVGFLKTGIGDQHPLSFLVRLCHGLLSKDWIVRITHVYREANRLADGLANYAFSLPLGLHSLIDVPDDLEVILHEDNLGSTRPRRVRL</sequence>
<evidence type="ECO:0000256" key="1">
    <source>
        <dbReference type="ARBA" id="ARBA00004123"/>
    </source>
</evidence>
<evidence type="ECO:0000256" key="2">
    <source>
        <dbReference type="ARBA" id="ARBA00023015"/>
    </source>
</evidence>
<dbReference type="InterPro" id="IPR026960">
    <property type="entry name" value="RVT-Znf"/>
</dbReference>
<feature type="domain" description="RNase H type-1" evidence="6">
    <location>
        <begin position="437"/>
        <end position="567"/>
    </location>
</feature>
<evidence type="ECO:0000256" key="3">
    <source>
        <dbReference type="ARBA" id="ARBA00023125"/>
    </source>
</evidence>
<dbReference type="GO" id="GO:0003677">
    <property type="term" value="F:DNA binding"/>
    <property type="evidence" value="ECO:0007669"/>
    <property type="project" value="UniProtKB-KW"/>
</dbReference>
<keyword evidence="2" id="KW-0805">Transcription regulation</keyword>
<dbReference type="SMART" id="SM00380">
    <property type="entry name" value="AP2"/>
    <property type="match status" value="1"/>
</dbReference>
<dbReference type="PANTHER" id="PTHR31839">
    <property type="entry name" value="DEHYDRATION-RESPONSIVE ELEMENT-BINDING PROTEIN 1D"/>
    <property type="match status" value="1"/>
</dbReference>
<gene>
    <name evidence="8" type="ORF">ISN45_At01g053370</name>
</gene>
<dbReference type="EMBL" id="JAEFBK010000001">
    <property type="protein sequence ID" value="KAG7650376.1"/>
    <property type="molecule type" value="Genomic_DNA"/>
</dbReference>
<protein>
    <submittedName>
        <fullName evidence="8">DNA-binding domain superfamily</fullName>
    </submittedName>
</protein>
<dbReference type="InterPro" id="IPR002156">
    <property type="entry name" value="RNaseH_domain"/>
</dbReference>
<organism evidence="8 9">
    <name type="scientific">Arabidopsis thaliana x Arabidopsis arenosa</name>
    <dbReference type="NCBI Taxonomy" id="1240361"/>
    <lineage>
        <taxon>Eukaryota</taxon>
        <taxon>Viridiplantae</taxon>
        <taxon>Streptophyta</taxon>
        <taxon>Embryophyta</taxon>
        <taxon>Tracheophyta</taxon>
        <taxon>Spermatophyta</taxon>
        <taxon>Magnoliopsida</taxon>
        <taxon>eudicotyledons</taxon>
        <taxon>Gunneridae</taxon>
        <taxon>Pentapetalae</taxon>
        <taxon>rosids</taxon>
        <taxon>malvids</taxon>
        <taxon>Brassicales</taxon>
        <taxon>Brassicaceae</taxon>
        <taxon>Camelineae</taxon>
        <taxon>Arabidopsis</taxon>
    </lineage>
</organism>
<comment type="subcellular location">
    <subcellularLocation>
        <location evidence="1">Nucleus</location>
    </subcellularLocation>
</comment>
<dbReference type="PANTHER" id="PTHR31839:SF27">
    <property type="entry name" value="DEHYDRATION-RESPONSIVE ELEMENT-BINDING PROTEIN 1E"/>
    <property type="match status" value="1"/>
</dbReference>
<evidence type="ECO:0000256" key="4">
    <source>
        <dbReference type="ARBA" id="ARBA00023163"/>
    </source>
</evidence>
<reference evidence="8 9" key="1">
    <citation type="submission" date="2020-12" db="EMBL/GenBank/DDBJ databases">
        <title>Concerted genomic and epigenomic changes stabilize Arabidopsis allopolyploids.</title>
        <authorList>
            <person name="Chen Z."/>
        </authorList>
    </citation>
    <scope>NUCLEOTIDE SEQUENCE [LARGE SCALE GENOMIC DNA]</scope>
    <source>
        <strain evidence="8">Allo738</strain>
        <tissue evidence="8">Leaf</tissue>
    </source>
</reference>
<dbReference type="InterPro" id="IPR044730">
    <property type="entry name" value="RNase_H-like_dom_plant"/>
</dbReference>
<name>A0A8T2GSV4_9BRAS</name>
<dbReference type="GO" id="GO:0003700">
    <property type="term" value="F:DNA-binding transcription factor activity"/>
    <property type="evidence" value="ECO:0007669"/>
    <property type="project" value="InterPro"/>
</dbReference>
<comment type="caution">
    <text evidence="8">The sequence shown here is derived from an EMBL/GenBank/DDBJ whole genome shotgun (WGS) entry which is preliminary data.</text>
</comment>
<dbReference type="InterPro" id="IPR001471">
    <property type="entry name" value="AP2/ERF_dom"/>
</dbReference>
<dbReference type="Pfam" id="PF13966">
    <property type="entry name" value="zf-RVT"/>
    <property type="match status" value="1"/>
</dbReference>
<dbReference type="Pfam" id="PF00847">
    <property type="entry name" value="AP2"/>
    <property type="match status" value="1"/>
</dbReference>
<evidence type="ECO:0000313" key="9">
    <source>
        <dbReference type="Proteomes" id="UP000694240"/>
    </source>
</evidence>
<dbReference type="CDD" id="cd00018">
    <property type="entry name" value="AP2"/>
    <property type="match status" value="1"/>
</dbReference>
<evidence type="ECO:0000259" key="7">
    <source>
        <dbReference type="PROSITE" id="PS51032"/>
    </source>
</evidence>
<keyword evidence="9" id="KW-1185">Reference proteome</keyword>
<evidence type="ECO:0000313" key="8">
    <source>
        <dbReference type="EMBL" id="KAG7650376.1"/>
    </source>
</evidence>